<dbReference type="EnsemblMetazoa" id="GBRI014324-RA">
    <property type="protein sequence ID" value="GBRI014324-PA"/>
    <property type="gene ID" value="GBRI014324"/>
</dbReference>
<reference evidence="3" key="1">
    <citation type="submission" date="2014-03" db="EMBL/GenBank/DDBJ databases">
        <authorList>
            <person name="Aksoy S."/>
            <person name="Warren W."/>
            <person name="Wilson R.K."/>
        </authorList>
    </citation>
    <scope>NUCLEOTIDE SEQUENCE [LARGE SCALE GENOMIC DNA]</scope>
    <source>
        <strain evidence="3">IAEA</strain>
    </source>
</reference>
<keyword evidence="1" id="KW-0472">Membrane</keyword>
<accession>A0A1A9WCD6</accession>
<evidence type="ECO:0000313" key="3">
    <source>
        <dbReference type="Proteomes" id="UP000091820"/>
    </source>
</evidence>
<evidence type="ECO:0000256" key="1">
    <source>
        <dbReference type="SAM" id="Phobius"/>
    </source>
</evidence>
<proteinExistence type="predicted"/>
<keyword evidence="1" id="KW-0812">Transmembrane</keyword>
<protein>
    <submittedName>
        <fullName evidence="2">Uncharacterized protein</fullName>
    </submittedName>
</protein>
<dbReference type="VEuPathDB" id="VectorBase:GBRI014324"/>
<dbReference type="AlphaFoldDB" id="A0A1A9WCD6"/>
<evidence type="ECO:0000313" key="2">
    <source>
        <dbReference type="EnsemblMetazoa" id="GBRI014324-PA"/>
    </source>
</evidence>
<reference evidence="2" key="2">
    <citation type="submission" date="2020-05" db="UniProtKB">
        <authorList>
            <consortium name="EnsemblMetazoa"/>
        </authorList>
    </citation>
    <scope>IDENTIFICATION</scope>
    <source>
        <strain evidence="2">IAEA</strain>
    </source>
</reference>
<name>A0A1A9WCD6_9MUSC</name>
<sequence length="117" mass="12795">MYIYTLVNERYIIFVTTYATSKIMLISVTAFVVVVSTAVAAAAAAAAAAVFKLPYNLNTTTEKKFDSTIEQPKKQNSISTLLPQFKIRCILLSEDGVGVAYMHATIAMGVKDKNSFM</sequence>
<organism evidence="2 3">
    <name type="scientific">Glossina brevipalpis</name>
    <dbReference type="NCBI Taxonomy" id="37001"/>
    <lineage>
        <taxon>Eukaryota</taxon>
        <taxon>Metazoa</taxon>
        <taxon>Ecdysozoa</taxon>
        <taxon>Arthropoda</taxon>
        <taxon>Hexapoda</taxon>
        <taxon>Insecta</taxon>
        <taxon>Pterygota</taxon>
        <taxon>Neoptera</taxon>
        <taxon>Endopterygota</taxon>
        <taxon>Diptera</taxon>
        <taxon>Brachycera</taxon>
        <taxon>Muscomorpha</taxon>
        <taxon>Hippoboscoidea</taxon>
        <taxon>Glossinidae</taxon>
        <taxon>Glossina</taxon>
    </lineage>
</organism>
<keyword evidence="3" id="KW-1185">Reference proteome</keyword>
<feature type="transmembrane region" description="Helical" evidence="1">
    <location>
        <begin position="23"/>
        <end position="51"/>
    </location>
</feature>
<dbReference type="Proteomes" id="UP000091820">
    <property type="component" value="Unassembled WGS sequence"/>
</dbReference>
<keyword evidence="1" id="KW-1133">Transmembrane helix</keyword>